<evidence type="ECO:0000256" key="1">
    <source>
        <dbReference type="SAM" id="SignalP"/>
    </source>
</evidence>
<dbReference type="AlphaFoldDB" id="A0A8C5JFT0"/>
<feature type="chain" id="PRO_5034375908" evidence="1">
    <location>
        <begin position="25"/>
        <end position="89"/>
    </location>
</feature>
<sequence>RPRPPLLRPFTAVLAALCRCYAEAFPLETFVRRLGDGGAGDAQVLRADDAPGYRNFVGQCLVCVTWAKQKPKLFLSTPTIQIAVTQKIR</sequence>
<keyword evidence="1" id="KW-0732">Signal</keyword>
<keyword evidence="3" id="KW-1185">Reference proteome</keyword>
<name>A0A8C5JFT0_JUNHY</name>
<feature type="signal peptide" evidence="1">
    <location>
        <begin position="1"/>
        <end position="24"/>
    </location>
</feature>
<accession>A0A8C5JFT0</accession>
<organism evidence="2 3">
    <name type="scientific">Junco hyemalis</name>
    <name type="common">Dark-eyed junco</name>
    <dbReference type="NCBI Taxonomy" id="40217"/>
    <lineage>
        <taxon>Eukaryota</taxon>
        <taxon>Metazoa</taxon>
        <taxon>Chordata</taxon>
        <taxon>Craniata</taxon>
        <taxon>Vertebrata</taxon>
        <taxon>Euteleostomi</taxon>
        <taxon>Archelosauria</taxon>
        <taxon>Archosauria</taxon>
        <taxon>Dinosauria</taxon>
        <taxon>Saurischia</taxon>
        <taxon>Theropoda</taxon>
        <taxon>Coelurosauria</taxon>
        <taxon>Aves</taxon>
        <taxon>Neognathae</taxon>
        <taxon>Neoaves</taxon>
        <taxon>Telluraves</taxon>
        <taxon>Australaves</taxon>
        <taxon>Passeriformes</taxon>
        <taxon>Passerellidae</taxon>
        <taxon>Junco</taxon>
    </lineage>
</organism>
<evidence type="ECO:0000313" key="3">
    <source>
        <dbReference type="Proteomes" id="UP000694408"/>
    </source>
</evidence>
<reference evidence="2" key="2">
    <citation type="submission" date="2025-09" db="UniProtKB">
        <authorList>
            <consortium name="Ensembl"/>
        </authorList>
    </citation>
    <scope>IDENTIFICATION</scope>
</reference>
<protein>
    <submittedName>
        <fullName evidence="2">Uncharacterized protein</fullName>
    </submittedName>
</protein>
<dbReference type="Proteomes" id="UP000694408">
    <property type="component" value="Unplaced"/>
</dbReference>
<evidence type="ECO:0000313" key="2">
    <source>
        <dbReference type="Ensembl" id="ENSJHYP00000017753.1"/>
    </source>
</evidence>
<reference evidence="2" key="1">
    <citation type="submission" date="2025-08" db="UniProtKB">
        <authorList>
            <consortium name="Ensembl"/>
        </authorList>
    </citation>
    <scope>IDENTIFICATION</scope>
</reference>
<proteinExistence type="predicted"/>
<dbReference type="Ensembl" id="ENSJHYT00000021446.1">
    <property type="protein sequence ID" value="ENSJHYP00000017753.1"/>
    <property type="gene ID" value="ENSJHYG00000013555.1"/>
</dbReference>